<dbReference type="RefSeq" id="WP_145865352.1">
    <property type="nucleotide sequence ID" value="NZ_CYTW01000004.1"/>
</dbReference>
<proteinExistence type="predicted"/>
<evidence type="ECO:0000256" key="2">
    <source>
        <dbReference type="SAM" id="MobiDB-lite"/>
    </source>
</evidence>
<dbReference type="EMBL" id="CYTW01000004">
    <property type="protein sequence ID" value="CUK08619.1"/>
    <property type="molecule type" value="Genomic_DNA"/>
</dbReference>
<gene>
    <name evidence="3" type="ORF">PH7735_03270</name>
</gene>
<dbReference type="AlphaFoldDB" id="A0A0P1IEK6"/>
<feature type="coiled-coil region" evidence="1">
    <location>
        <begin position="37"/>
        <end position="71"/>
    </location>
</feature>
<keyword evidence="1" id="KW-0175">Coiled coil</keyword>
<sequence length="90" mass="10497">MTQTPIDTTPDSTDSINAPEKKLNTRFGETYLLTKLLEEERSKNERITAELDKTKNKLNSVEKSIEELVHSRSWRMTEPVRALLDTIRRH</sequence>
<evidence type="ECO:0000313" key="3">
    <source>
        <dbReference type="EMBL" id="CUK08619.1"/>
    </source>
</evidence>
<feature type="region of interest" description="Disordered" evidence="2">
    <location>
        <begin position="1"/>
        <end position="21"/>
    </location>
</feature>
<feature type="compositionally biased region" description="Low complexity" evidence="2">
    <location>
        <begin position="1"/>
        <end position="16"/>
    </location>
</feature>
<evidence type="ECO:0000313" key="4">
    <source>
        <dbReference type="Proteomes" id="UP000051870"/>
    </source>
</evidence>
<name>A0A0P1IEK6_9RHOB</name>
<keyword evidence="4" id="KW-1185">Reference proteome</keyword>
<dbReference type="GeneID" id="83882250"/>
<protein>
    <submittedName>
        <fullName evidence="3">Uncharacterized protein</fullName>
    </submittedName>
</protein>
<accession>A0A0P1IEK6</accession>
<dbReference type="Proteomes" id="UP000051870">
    <property type="component" value="Unassembled WGS sequence"/>
</dbReference>
<organism evidence="3 4">
    <name type="scientific">Shimia thalassica</name>
    <dbReference type="NCBI Taxonomy" id="1715693"/>
    <lineage>
        <taxon>Bacteria</taxon>
        <taxon>Pseudomonadati</taxon>
        <taxon>Pseudomonadota</taxon>
        <taxon>Alphaproteobacteria</taxon>
        <taxon>Rhodobacterales</taxon>
        <taxon>Roseobacteraceae</taxon>
    </lineage>
</organism>
<dbReference type="STRING" id="1715693.PH7735_03270"/>
<reference evidence="4" key="1">
    <citation type="submission" date="2015-09" db="EMBL/GenBank/DDBJ databases">
        <authorList>
            <person name="Rodrigo-Torres Lidia"/>
            <person name="Arahal R.David."/>
        </authorList>
    </citation>
    <scope>NUCLEOTIDE SEQUENCE [LARGE SCALE GENOMIC DNA]</scope>
    <source>
        <strain evidence="4">CECT 7735</strain>
    </source>
</reference>
<evidence type="ECO:0000256" key="1">
    <source>
        <dbReference type="SAM" id="Coils"/>
    </source>
</evidence>